<keyword evidence="4" id="KW-1185">Reference proteome</keyword>
<dbReference type="InterPro" id="IPR001119">
    <property type="entry name" value="SLH_dom"/>
</dbReference>
<dbReference type="PANTHER" id="PTHR43308">
    <property type="entry name" value="OUTER MEMBRANE PROTEIN ALPHA-RELATED"/>
    <property type="match status" value="1"/>
</dbReference>
<feature type="domain" description="SLH" evidence="2">
    <location>
        <begin position="286"/>
        <end position="342"/>
    </location>
</feature>
<reference evidence="3 4" key="1">
    <citation type="submission" date="2021-03" db="EMBL/GenBank/DDBJ databases">
        <title>Antimicrobial resistance genes in bacteria isolated from Japanese honey, and their potential for conferring macrolide and lincosamide resistance in the American foulbrood pathogen Paenibacillus larvae.</title>
        <authorList>
            <person name="Okamoto M."/>
            <person name="Kumagai M."/>
            <person name="Kanamori H."/>
            <person name="Takamatsu D."/>
        </authorList>
    </citation>
    <scope>NUCLEOTIDE SEQUENCE [LARGE SCALE GENOMIC DNA]</scope>
    <source>
        <strain evidence="3 4">J21TS3</strain>
    </source>
</reference>
<dbReference type="EMBL" id="BORW01000031">
    <property type="protein sequence ID" value="GIO69445.1"/>
    <property type="molecule type" value="Genomic_DNA"/>
</dbReference>
<dbReference type="InterPro" id="IPR008965">
    <property type="entry name" value="CBM2/CBM3_carb-bd_dom_sf"/>
</dbReference>
<dbReference type="CDD" id="cd08547">
    <property type="entry name" value="Type_II_cohesin"/>
    <property type="match status" value="1"/>
</dbReference>
<comment type="caution">
    <text evidence="3">The sequence shown here is derived from an EMBL/GenBank/DDBJ whole genome shotgun (WGS) entry which is preliminary data.</text>
</comment>
<feature type="signal peptide" evidence="1">
    <location>
        <begin position="1"/>
        <end position="19"/>
    </location>
</feature>
<dbReference type="RefSeq" id="WP_212952101.1">
    <property type="nucleotide sequence ID" value="NZ_BORW01000031.1"/>
</dbReference>
<feature type="chain" id="PRO_5047479381" description="SLH domain-containing protein" evidence="1">
    <location>
        <begin position="20"/>
        <end position="342"/>
    </location>
</feature>
<dbReference type="Gene3D" id="2.60.40.680">
    <property type="match status" value="1"/>
</dbReference>
<dbReference type="Pfam" id="PF00963">
    <property type="entry name" value="Cohesin"/>
    <property type="match status" value="1"/>
</dbReference>
<dbReference type="Proteomes" id="UP000680638">
    <property type="component" value="Unassembled WGS sequence"/>
</dbReference>
<dbReference type="SUPFAM" id="SSF49384">
    <property type="entry name" value="Carbohydrate-binding domain"/>
    <property type="match status" value="1"/>
</dbReference>
<gene>
    <name evidence="3" type="ORF">J21TS3_42660</name>
</gene>
<feature type="domain" description="SLH" evidence="2">
    <location>
        <begin position="225"/>
        <end position="285"/>
    </location>
</feature>
<evidence type="ECO:0000313" key="3">
    <source>
        <dbReference type="EMBL" id="GIO69445.1"/>
    </source>
</evidence>
<evidence type="ECO:0000256" key="1">
    <source>
        <dbReference type="SAM" id="SignalP"/>
    </source>
</evidence>
<dbReference type="Pfam" id="PF00395">
    <property type="entry name" value="SLH"/>
    <property type="match status" value="3"/>
</dbReference>
<sequence>MLKKLASILGLVLVFGWFAAQTQASADDAATPFVSLQSTSSGNQITVVVTGEHLKDLYAYDFTLKYDAQKLSYQSASAGPNGFSVDPIVRNGTVRIAHTKVGKTAGDNGTVQLAAVHFARLQKGSAAVSLHDVKLVDSRLNTAASQVVAASISIKEGSVPAPAALKDIGGHWAKDAIEQAVQQGWVTGYANGTFQPGKEVTRIEWAAMLIRALGADDAARQPVQFKDAKNIPAWGLPFVEEAVVRGIMNGYADGSFGPARKMTRAEMATMAVRSLPSSEAPAGGVKPAFADGAQIPAWAKPYAETAAQRGIMSGRSGGLFAPNAHATRAEAVVVISALLQQK</sequence>
<feature type="domain" description="SLH" evidence="2">
    <location>
        <begin position="160"/>
        <end position="223"/>
    </location>
</feature>
<dbReference type="PROSITE" id="PS51272">
    <property type="entry name" value="SLH"/>
    <property type="match status" value="3"/>
</dbReference>
<proteinExistence type="predicted"/>
<evidence type="ECO:0000259" key="2">
    <source>
        <dbReference type="PROSITE" id="PS51272"/>
    </source>
</evidence>
<dbReference type="InterPro" id="IPR002102">
    <property type="entry name" value="Cohesin_dom"/>
</dbReference>
<name>A0ABQ4M1P7_9BACL</name>
<protein>
    <recommendedName>
        <fullName evidence="2">SLH domain-containing protein</fullName>
    </recommendedName>
</protein>
<accession>A0ABQ4M1P7</accession>
<keyword evidence="1" id="KW-0732">Signal</keyword>
<organism evidence="3 4">
    <name type="scientific">Paenibacillus cookii</name>
    <dbReference type="NCBI Taxonomy" id="157839"/>
    <lineage>
        <taxon>Bacteria</taxon>
        <taxon>Bacillati</taxon>
        <taxon>Bacillota</taxon>
        <taxon>Bacilli</taxon>
        <taxon>Bacillales</taxon>
        <taxon>Paenibacillaceae</taxon>
        <taxon>Paenibacillus</taxon>
    </lineage>
</organism>
<evidence type="ECO:0000313" key="4">
    <source>
        <dbReference type="Proteomes" id="UP000680638"/>
    </source>
</evidence>
<dbReference type="InterPro" id="IPR051465">
    <property type="entry name" value="Cell_Envelope_Struct_Comp"/>
</dbReference>